<dbReference type="SMART" id="SM00387">
    <property type="entry name" value="HATPase_c"/>
    <property type="match status" value="1"/>
</dbReference>
<keyword evidence="7" id="KW-0067">ATP-binding</keyword>
<keyword evidence="10" id="KW-0472">Membrane</keyword>
<dbReference type="GO" id="GO:0046983">
    <property type="term" value="F:protein dimerization activity"/>
    <property type="evidence" value="ECO:0007669"/>
    <property type="project" value="InterPro"/>
</dbReference>
<reference evidence="12 13" key="1">
    <citation type="journal article" date="2009" name="Stand. Genomic Sci.">
        <title>Complete genome sequence of Beutenbergia cavernae type strain (HKI 0122).</title>
        <authorList>
            <person name="Land M."/>
            <person name="Pukall R."/>
            <person name="Abt B."/>
            <person name="Goker M."/>
            <person name="Rohde M."/>
            <person name="Glavina Del Rio T."/>
            <person name="Tice H."/>
            <person name="Copeland A."/>
            <person name="Cheng J.F."/>
            <person name="Lucas S."/>
            <person name="Chen F."/>
            <person name="Nolan M."/>
            <person name="Bruce D."/>
            <person name="Goodwin L."/>
            <person name="Pitluck S."/>
            <person name="Ivanova N."/>
            <person name="Mavromatis K."/>
            <person name="Ovchinnikova G."/>
            <person name="Pati A."/>
            <person name="Chen A."/>
            <person name="Palaniappan K."/>
            <person name="Hauser L."/>
            <person name="Chang Y.J."/>
            <person name="Jefferies C.C."/>
            <person name="Saunders E."/>
            <person name="Brettin T."/>
            <person name="Detter J.C."/>
            <person name="Han C."/>
            <person name="Chain P."/>
            <person name="Bristow J."/>
            <person name="Eisen J.A."/>
            <person name="Markowitz V."/>
            <person name="Hugenholtz P."/>
            <person name="Kyrpides N.C."/>
            <person name="Klenk H.P."/>
            <person name="Lapidus A."/>
        </authorList>
    </citation>
    <scope>NUCLEOTIDE SEQUENCE [LARGE SCALE GENOMIC DNA]</scope>
    <source>
        <strain evidence="13">ATCC BAA-8 / DSM 12333 / NBRC 16432</strain>
    </source>
</reference>
<feature type="transmembrane region" description="Helical" evidence="10">
    <location>
        <begin position="46"/>
        <end position="64"/>
    </location>
</feature>
<feature type="compositionally biased region" description="Low complexity" evidence="9">
    <location>
        <begin position="335"/>
        <end position="351"/>
    </location>
</feature>
<keyword evidence="10" id="KW-0812">Transmembrane</keyword>
<dbReference type="EMBL" id="CP001618">
    <property type="protein sequence ID" value="ACQ78368.1"/>
    <property type="molecule type" value="Genomic_DNA"/>
</dbReference>
<dbReference type="STRING" id="471853.Bcav_0103"/>
<comment type="catalytic activity">
    <reaction evidence="1">
        <text>ATP + protein L-histidine = ADP + protein N-phospho-L-histidine.</text>
        <dbReference type="EC" id="2.7.13.3"/>
    </reaction>
</comment>
<evidence type="ECO:0000256" key="3">
    <source>
        <dbReference type="ARBA" id="ARBA00022553"/>
    </source>
</evidence>
<keyword evidence="3" id="KW-0597">Phosphoprotein</keyword>
<dbReference type="GO" id="GO:0000155">
    <property type="term" value="F:phosphorelay sensor kinase activity"/>
    <property type="evidence" value="ECO:0007669"/>
    <property type="project" value="InterPro"/>
</dbReference>
<evidence type="ECO:0000256" key="5">
    <source>
        <dbReference type="ARBA" id="ARBA00022741"/>
    </source>
</evidence>
<dbReference type="CDD" id="cd16917">
    <property type="entry name" value="HATPase_UhpB-NarQ-NarX-like"/>
    <property type="match status" value="1"/>
</dbReference>
<gene>
    <name evidence="12" type="ordered locus">Bcav_0103</name>
</gene>
<evidence type="ECO:0000256" key="2">
    <source>
        <dbReference type="ARBA" id="ARBA00012438"/>
    </source>
</evidence>
<dbReference type="PANTHER" id="PTHR24421:SF10">
    <property type="entry name" value="NITRATE_NITRITE SENSOR PROTEIN NARQ"/>
    <property type="match status" value="1"/>
</dbReference>
<evidence type="ECO:0000256" key="1">
    <source>
        <dbReference type="ARBA" id="ARBA00000085"/>
    </source>
</evidence>
<protein>
    <recommendedName>
        <fullName evidence="2">histidine kinase</fullName>
        <ecNumber evidence="2">2.7.13.3</ecNumber>
    </recommendedName>
</protein>
<dbReference type="InterPro" id="IPR036890">
    <property type="entry name" value="HATPase_C_sf"/>
</dbReference>
<evidence type="ECO:0000313" key="12">
    <source>
        <dbReference type="EMBL" id="ACQ78368.1"/>
    </source>
</evidence>
<accession>C5BUZ4</accession>
<dbReference type="PANTHER" id="PTHR24421">
    <property type="entry name" value="NITRATE/NITRITE SENSOR PROTEIN NARX-RELATED"/>
    <property type="match status" value="1"/>
</dbReference>
<evidence type="ECO:0000313" key="13">
    <source>
        <dbReference type="Proteomes" id="UP000007962"/>
    </source>
</evidence>
<dbReference type="Pfam" id="PF02518">
    <property type="entry name" value="HATPase_c"/>
    <property type="match status" value="1"/>
</dbReference>
<feature type="domain" description="Histidine kinase/HSP90-like ATPase" evidence="11">
    <location>
        <begin position="292"/>
        <end position="387"/>
    </location>
</feature>
<feature type="transmembrane region" description="Helical" evidence="10">
    <location>
        <begin position="135"/>
        <end position="156"/>
    </location>
</feature>
<evidence type="ECO:0000256" key="4">
    <source>
        <dbReference type="ARBA" id="ARBA00022679"/>
    </source>
</evidence>
<dbReference type="Proteomes" id="UP000007962">
    <property type="component" value="Chromosome"/>
</dbReference>
<evidence type="ECO:0000259" key="11">
    <source>
        <dbReference type="SMART" id="SM00387"/>
    </source>
</evidence>
<dbReference type="Pfam" id="PF07730">
    <property type="entry name" value="HisKA_3"/>
    <property type="match status" value="1"/>
</dbReference>
<feature type="transmembrane region" description="Helical" evidence="10">
    <location>
        <begin position="70"/>
        <end position="103"/>
    </location>
</feature>
<dbReference type="EC" id="2.7.13.3" evidence="2"/>
<dbReference type="InterPro" id="IPR050482">
    <property type="entry name" value="Sensor_HK_TwoCompSys"/>
</dbReference>
<name>C5BUZ4_BEUC1</name>
<dbReference type="KEGG" id="bcv:Bcav_0103"/>
<dbReference type="Gene3D" id="1.20.5.1930">
    <property type="match status" value="1"/>
</dbReference>
<dbReference type="GO" id="GO:0016020">
    <property type="term" value="C:membrane"/>
    <property type="evidence" value="ECO:0007669"/>
    <property type="project" value="InterPro"/>
</dbReference>
<keyword evidence="13" id="KW-1185">Reference proteome</keyword>
<evidence type="ECO:0000256" key="9">
    <source>
        <dbReference type="SAM" id="MobiDB-lite"/>
    </source>
</evidence>
<feature type="region of interest" description="Disordered" evidence="9">
    <location>
        <begin position="333"/>
        <end position="352"/>
    </location>
</feature>
<dbReference type="InterPro" id="IPR003594">
    <property type="entry name" value="HATPase_dom"/>
</dbReference>
<organism evidence="12 13">
    <name type="scientific">Beutenbergia cavernae (strain ATCC BAA-8 / DSM 12333 / CCUG 43141 / JCM 11478 / NBRC 16432 / NCIMB 13614 / HKI 0122)</name>
    <dbReference type="NCBI Taxonomy" id="471853"/>
    <lineage>
        <taxon>Bacteria</taxon>
        <taxon>Bacillati</taxon>
        <taxon>Actinomycetota</taxon>
        <taxon>Actinomycetes</taxon>
        <taxon>Micrococcales</taxon>
        <taxon>Beutenbergiaceae</taxon>
        <taxon>Beutenbergia</taxon>
    </lineage>
</organism>
<dbReference type="HOGENOM" id="CLU_000445_20_1_11"/>
<dbReference type="RefSeq" id="WP_012725148.1">
    <property type="nucleotide sequence ID" value="NC_012669.1"/>
</dbReference>
<keyword evidence="6 12" id="KW-0418">Kinase</keyword>
<keyword evidence="8" id="KW-0902">Two-component regulatory system</keyword>
<dbReference type="GO" id="GO:0005524">
    <property type="term" value="F:ATP binding"/>
    <property type="evidence" value="ECO:0007669"/>
    <property type="project" value="UniProtKB-KW"/>
</dbReference>
<evidence type="ECO:0000256" key="7">
    <source>
        <dbReference type="ARBA" id="ARBA00022840"/>
    </source>
</evidence>
<dbReference type="SUPFAM" id="SSF55874">
    <property type="entry name" value="ATPase domain of HSP90 chaperone/DNA topoisomerase II/histidine kinase"/>
    <property type="match status" value="1"/>
</dbReference>
<proteinExistence type="predicted"/>
<dbReference type="InterPro" id="IPR011712">
    <property type="entry name" value="Sig_transdc_His_kin_sub3_dim/P"/>
</dbReference>
<dbReference type="AlphaFoldDB" id="C5BUZ4"/>
<feature type="transmembrane region" description="Helical" evidence="10">
    <location>
        <begin position="110"/>
        <end position="129"/>
    </location>
</feature>
<keyword evidence="5" id="KW-0547">Nucleotide-binding</keyword>
<evidence type="ECO:0000256" key="10">
    <source>
        <dbReference type="SAM" id="Phobius"/>
    </source>
</evidence>
<dbReference type="Gene3D" id="3.30.565.10">
    <property type="entry name" value="Histidine kinase-like ATPase, C-terminal domain"/>
    <property type="match status" value="1"/>
</dbReference>
<evidence type="ECO:0000256" key="6">
    <source>
        <dbReference type="ARBA" id="ARBA00022777"/>
    </source>
</evidence>
<evidence type="ECO:0000256" key="8">
    <source>
        <dbReference type="ARBA" id="ARBA00023012"/>
    </source>
</evidence>
<keyword evidence="4" id="KW-0808">Transferase</keyword>
<sequence length="393" mass="40615">MVPPQAAPPDRTFPARRLTVPTLVLGFFTVAGTWGAHRFQSDERSFGLGTLVLVLAVVACLPLAARRPHIAAPLAVALTLGYLALGFAHGPILFAAGVVIALATATGRPPVAYASAAAYAVGFVVIAALQDGAPTWSAAGAALAFGGLPVLVGLLLRTWRDRAMARRALRAAEERTSLADERLRLARELHDVLAHSLSAIAVQAGVAAHLLDRDPDLARRALLDIRTQSTESLDEVRSLIGILRADGDADAGARAPGADLDAIPTLVERTRAGGIAVDLVLTVPDGVAVADAVSRAAYRVVQEGLTNVRRHSAARAARVRVTGDTAGLTISVHDGGPPAAGESSPGSSAGWGLRGMRERVEQLGGTVEAGPDSDGGFTVRVRLPYAAAREGTS</sequence>
<keyword evidence="10" id="KW-1133">Transmembrane helix</keyword>
<feature type="transmembrane region" description="Helical" evidence="10">
    <location>
        <begin position="20"/>
        <end position="39"/>
    </location>
</feature>
<dbReference type="eggNOG" id="COG4585">
    <property type="taxonomic scope" value="Bacteria"/>
</dbReference>